<dbReference type="PANTHER" id="PTHR44086">
    <property type="entry name" value="THIOSULFATE SULFURTRANSFERASE RDL2, MITOCHONDRIAL-RELATED"/>
    <property type="match status" value="1"/>
</dbReference>
<feature type="chain" id="PRO_5014307729" evidence="2">
    <location>
        <begin position="23"/>
        <end position="246"/>
    </location>
</feature>
<dbReference type="PANTHER" id="PTHR44086:SF10">
    <property type="entry name" value="THIOSULFATE SULFURTRANSFERASE_RHODANESE-LIKE DOMAIN-CONTAINING PROTEIN 3"/>
    <property type="match status" value="1"/>
</dbReference>
<feature type="signal peptide" evidence="2">
    <location>
        <begin position="1"/>
        <end position="22"/>
    </location>
</feature>
<dbReference type="SMART" id="SM00450">
    <property type="entry name" value="RHOD"/>
    <property type="match status" value="1"/>
</dbReference>
<accession>Q178W8</accession>
<dbReference type="STRING" id="7159.Q178W8"/>
<dbReference type="eggNOG" id="KOG1530">
    <property type="taxonomic scope" value="Eukaryota"/>
</dbReference>
<dbReference type="InterPro" id="IPR036873">
    <property type="entry name" value="Rhodanese-like_dom_sf"/>
</dbReference>
<sequence>MARSLLILITALLIAGPLACLADGDPCLLNPFIKTCIEAKLRATYDEIVDLKYKFDTLLIDVRTPEEVACTGSIPTSINIPLDKVADELKLAPHVFLCKYGRKKPILKDLVIFYCHSGNRSATAAHVAVQLGFIKVKSYVGSWIEYATHHCLPLDCTGAIPDSSTTTAVITTTAPPTTVPPTTPPPTTAPATTAPPTTSTKPPTTTKPLVVPLLLRPHQQHNHQHRRGRIFAPAKLLRIFNHIDKD</sequence>
<dbReference type="PaxDb" id="7159-AAEL005756-PA"/>
<dbReference type="PROSITE" id="PS50206">
    <property type="entry name" value="RHODANESE_3"/>
    <property type="match status" value="1"/>
</dbReference>
<proteinExistence type="predicted"/>
<feature type="compositionally biased region" description="Pro residues" evidence="1">
    <location>
        <begin position="177"/>
        <end position="188"/>
    </location>
</feature>
<reference evidence="4" key="2">
    <citation type="journal article" date="2007" name="Science">
        <title>Genome sequence of Aedes aegypti, a major arbovirus vector.</title>
        <authorList>
            <person name="Nene V."/>
            <person name="Wortman J.R."/>
            <person name="Lawson D."/>
            <person name="Haas B."/>
            <person name="Kodira C."/>
            <person name="Tu Z.J."/>
            <person name="Loftus B."/>
            <person name="Xi Z."/>
            <person name="Megy K."/>
            <person name="Grabherr M."/>
            <person name="Ren Q."/>
            <person name="Zdobnov E.M."/>
            <person name="Lobo N.F."/>
            <person name="Campbell K.S."/>
            <person name="Brown S.E."/>
            <person name="Bonaldo M.F."/>
            <person name="Zhu J."/>
            <person name="Sinkins S.P."/>
            <person name="Hogenkamp D.G."/>
            <person name="Amedeo P."/>
            <person name="Arensburger P."/>
            <person name="Atkinson P.W."/>
            <person name="Bidwell S."/>
            <person name="Biedler J."/>
            <person name="Birney E."/>
            <person name="Bruggner R.V."/>
            <person name="Costas J."/>
            <person name="Coy M.R."/>
            <person name="Crabtree J."/>
            <person name="Crawford M."/>
            <person name="Debruyn B."/>
            <person name="Decaprio D."/>
            <person name="Eiglmeier K."/>
            <person name="Eisenstadt E."/>
            <person name="El-Dorry H."/>
            <person name="Gelbart W.M."/>
            <person name="Gomes S.L."/>
            <person name="Hammond M."/>
            <person name="Hannick L.I."/>
            <person name="Hogan J.R."/>
            <person name="Holmes M.H."/>
            <person name="Jaffe D."/>
            <person name="Johnston J.S."/>
            <person name="Kennedy R.C."/>
            <person name="Koo H."/>
            <person name="Kravitz S."/>
            <person name="Kriventseva E.V."/>
            <person name="Kulp D."/>
            <person name="Labutti K."/>
            <person name="Lee E."/>
            <person name="Li S."/>
            <person name="Lovin D.D."/>
            <person name="Mao C."/>
            <person name="Mauceli E."/>
            <person name="Menck C.F."/>
            <person name="Miller J.R."/>
            <person name="Montgomery P."/>
            <person name="Mori A."/>
            <person name="Nascimento A.L."/>
            <person name="Naveira H.F."/>
            <person name="Nusbaum C."/>
            <person name="O'leary S."/>
            <person name="Orvis J."/>
            <person name="Pertea M."/>
            <person name="Quesneville H."/>
            <person name="Reidenbach K.R."/>
            <person name="Rogers Y.H."/>
            <person name="Roth C.W."/>
            <person name="Schneider J.R."/>
            <person name="Schatz M."/>
            <person name="Shumway M."/>
            <person name="Stanke M."/>
            <person name="Stinson E.O."/>
            <person name="Tubio J.M."/>
            <person name="Vanzee J.P."/>
            <person name="Verjovski-Almeida S."/>
            <person name="Werner D."/>
            <person name="White O."/>
            <person name="Wyder S."/>
            <person name="Zeng Q."/>
            <person name="Zhao Q."/>
            <person name="Zhao Y."/>
            <person name="Hill C.A."/>
            <person name="Raikhel A.S."/>
            <person name="Soares M.B."/>
            <person name="Knudson D.L."/>
            <person name="Lee N.H."/>
            <person name="Galagan J."/>
            <person name="Salzberg S.L."/>
            <person name="Paulsen I.T."/>
            <person name="Dimopoulos G."/>
            <person name="Collins F.H."/>
            <person name="Birren B."/>
            <person name="Fraser-Liggett C.M."/>
            <person name="Severson D.W."/>
        </authorList>
    </citation>
    <scope>NUCLEOTIDE SEQUENCE [LARGE SCALE GENOMIC DNA]</scope>
    <source>
        <strain evidence="4">Liverpool</strain>
    </source>
</reference>
<feature type="domain" description="Rhodanese" evidence="3">
    <location>
        <begin position="56"/>
        <end position="152"/>
    </location>
</feature>
<organism evidence="4 5">
    <name type="scientific">Aedes aegypti</name>
    <name type="common">Yellowfever mosquito</name>
    <name type="synonym">Culex aegypti</name>
    <dbReference type="NCBI Taxonomy" id="7159"/>
    <lineage>
        <taxon>Eukaryota</taxon>
        <taxon>Metazoa</taxon>
        <taxon>Ecdysozoa</taxon>
        <taxon>Arthropoda</taxon>
        <taxon>Hexapoda</taxon>
        <taxon>Insecta</taxon>
        <taxon>Pterygota</taxon>
        <taxon>Neoptera</taxon>
        <taxon>Endopterygota</taxon>
        <taxon>Diptera</taxon>
        <taxon>Nematocera</taxon>
        <taxon>Culicoidea</taxon>
        <taxon>Culicidae</taxon>
        <taxon>Culicinae</taxon>
        <taxon>Aedini</taxon>
        <taxon>Aedes</taxon>
        <taxon>Stegomyia</taxon>
    </lineage>
</organism>
<name>Q178W8_AEDAE</name>
<evidence type="ECO:0000313" key="5">
    <source>
        <dbReference type="Proteomes" id="UP000682892"/>
    </source>
</evidence>
<dbReference type="PhylomeDB" id="Q178W8"/>
<dbReference type="Pfam" id="PF00581">
    <property type="entry name" value="Rhodanese"/>
    <property type="match status" value="1"/>
</dbReference>
<dbReference type="Gene3D" id="3.40.250.10">
    <property type="entry name" value="Rhodanese-like domain"/>
    <property type="match status" value="1"/>
</dbReference>
<dbReference type="VEuPathDB" id="VectorBase:AAEL007339"/>
<evidence type="ECO:0000259" key="3">
    <source>
        <dbReference type="PROSITE" id="PS50206"/>
    </source>
</evidence>
<evidence type="ECO:0000256" key="2">
    <source>
        <dbReference type="SAM" id="SignalP"/>
    </source>
</evidence>
<dbReference type="InterPro" id="IPR001763">
    <property type="entry name" value="Rhodanese-like_dom"/>
</dbReference>
<keyword evidence="2" id="KW-0732">Signal</keyword>
<reference evidence="4" key="3">
    <citation type="submission" date="2012-09" db="EMBL/GenBank/DDBJ databases">
        <authorList>
            <consortium name="VectorBase"/>
        </authorList>
    </citation>
    <scope>NUCLEOTIDE SEQUENCE</scope>
    <source>
        <strain evidence="4">Liverpool</strain>
    </source>
</reference>
<dbReference type="EMBL" id="CH477358">
    <property type="protein sequence ID" value="EAT42731.1"/>
    <property type="molecule type" value="Genomic_DNA"/>
</dbReference>
<evidence type="ECO:0000256" key="1">
    <source>
        <dbReference type="SAM" id="MobiDB-lite"/>
    </source>
</evidence>
<feature type="compositionally biased region" description="Low complexity" evidence="1">
    <location>
        <begin position="189"/>
        <end position="206"/>
    </location>
</feature>
<gene>
    <name evidence="4" type="ORF">AaeL_AAEL005756</name>
</gene>
<feature type="region of interest" description="Disordered" evidence="1">
    <location>
        <begin position="172"/>
        <end position="206"/>
    </location>
</feature>
<evidence type="ECO:0000313" key="4">
    <source>
        <dbReference type="EMBL" id="EAT42731.1"/>
    </source>
</evidence>
<protein>
    <submittedName>
        <fullName evidence="4">AAEL005756-PA</fullName>
    </submittedName>
</protein>
<dbReference type="AlphaFoldDB" id="Q178W8"/>
<dbReference type="Proteomes" id="UP000682892">
    <property type="component" value="Unassembled WGS sequence"/>
</dbReference>
<reference evidence="4" key="1">
    <citation type="submission" date="2005-10" db="EMBL/GenBank/DDBJ databases">
        <authorList>
            <person name="Loftus B.J."/>
            <person name="Nene V.M."/>
            <person name="Hannick L.I."/>
            <person name="Bidwell S."/>
            <person name="Haas B."/>
            <person name="Amedeo P."/>
            <person name="Orvis J."/>
            <person name="Wortman J.R."/>
            <person name="White O.R."/>
            <person name="Salzberg S."/>
            <person name="Shumway M."/>
            <person name="Koo H."/>
            <person name="Zhao Y."/>
            <person name="Holmes M."/>
            <person name="Miller J."/>
            <person name="Schatz M."/>
            <person name="Pop M."/>
            <person name="Pai G."/>
            <person name="Utterback T."/>
            <person name="Rogers Y.-H."/>
            <person name="Kravitz S."/>
            <person name="Fraser C.M."/>
        </authorList>
    </citation>
    <scope>NUCLEOTIDE SEQUENCE</scope>
    <source>
        <strain evidence="4">Liverpool</strain>
    </source>
</reference>
<dbReference type="SUPFAM" id="SSF52821">
    <property type="entry name" value="Rhodanese/Cell cycle control phosphatase"/>
    <property type="match status" value="1"/>
</dbReference>
<dbReference type="HOGENOM" id="CLU_1129863_0_0_1"/>